<evidence type="ECO:0000256" key="14">
    <source>
        <dbReference type="SAM" id="MobiDB-lite"/>
    </source>
</evidence>
<reference evidence="15" key="1">
    <citation type="submission" date="2019-08" db="EMBL/GenBank/DDBJ databases">
        <title>The genome of the North American firefly Photinus pyralis.</title>
        <authorList>
            <consortium name="Photinus pyralis genome working group"/>
            <person name="Fallon T.R."/>
            <person name="Sander Lower S.E."/>
            <person name="Weng J.-K."/>
        </authorList>
    </citation>
    <scope>NUCLEOTIDE SEQUENCE</scope>
    <source>
        <strain evidence="15">TRF0915ILg1</strain>
        <tissue evidence="15">Whole body</tissue>
    </source>
</reference>
<comment type="function">
    <text evidence="11 13">Catalytic subunit of the glycosylphosphatidylinositol-mannosyltransferase I complex which catalyzes the transfer of the first mannose, via an alpha-1,4 bond from a dolichol-phosphate-mannose (Dol-P-Man) to the glucosaminyl acyl phosphatidylinositol (GlcN-(acyl)PI) intermediate to generate alpha-D-Man-(1-&gt;4)-alpha-D-GlcN-(1-&gt;6)-(1-radyl,2-acyl-sn-glycero-3-phospho)-2-acyl-inositol and participates in the sixth step of the glycosylphosphatidylinositol-anchor biosynthesis.</text>
</comment>
<dbReference type="EMBL" id="VTPC01090407">
    <property type="protein sequence ID" value="KAF2883466.1"/>
    <property type="molecule type" value="Genomic_DNA"/>
</dbReference>
<evidence type="ECO:0000256" key="12">
    <source>
        <dbReference type="ARBA" id="ARBA00093608"/>
    </source>
</evidence>
<dbReference type="Proteomes" id="UP000801492">
    <property type="component" value="Unassembled WGS sequence"/>
</dbReference>
<keyword evidence="10 13" id="KW-0472">Membrane</keyword>
<comment type="similarity">
    <text evidence="3 13">Belongs to the PIGM family.</text>
</comment>
<accession>A0A8K0CDX4</accession>
<evidence type="ECO:0000256" key="13">
    <source>
        <dbReference type="RuleBase" id="RU365064"/>
    </source>
</evidence>
<evidence type="ECO:0000256" key="3">
    <source>
        <dbReference type="ARBA" id="ARBA00011071"/>
    </source>
</evidence>
<evidence type="ECO:0000256" key="1">
    <source>
        <dbReference type="ARBA" id="ARBA00004477"/>
    </source>
</evidence>
<feature type="transmembrane region" description="Helical" evidence="13">
    <location>
        <begin position="356"/>
        <end position="375"/>
    </location>
</feature>
<protein>
    <recommendedName>
        <fullName evidence="12 13">GPI alpha-1,4-mannosyltransferase I, catalytic subunit</fullName>
        <ecNumber evidence="13">2.4.1.-</ecNumber>
    </recommendedName>
    <alternativeName>
        <fullName evidence="13">GPI mannosyltransferase I</fullName>
    </alternativeName>
</protein>
<feature type="region of interest" description="Disordered" evidence="14">
    <location>
        <begin position="139"/>
        <end position="158"/>
    </location>
</feature>
<keyword evidence="8 13" id="KW-0256">Endoplasmic reticulum</keyword>
<evidence type="ECO:0000256" key="2">
    <source>
        <dbReference type="ARBA" id="ARBA00004687"/>
    </source>
</evidence>
<dbReference type="GO" id="GO:0005789">
    <property type="term" value="C:endoplasmic reticulum membrane"/>
    <property type="evidence" value="ECO:0007669"/>
    <property type="project" value="UniProtKB-SubCell"/>
</dbReference>
<evidence type="ECO:0000256" key="8">
    <source>
        <dbReference type="ARBA" id="ARBA00022824"/>
    </source>
</evidence>
<dbReference type="InterPro" id="IPR007704">
    <property type="entry name" value="PIG-M"/>
</dbReference>
<dbReference type="PANTHER" id="PTHR12886">
    <property type="entry name" value="PIG-M MANNOSYLTRANSFERASE"/>
    <property type="match status" value="1"/>
</dbReference>
<evidence type="ECO:0000256" key="4">
    <source>
        <dbReference type="ARBA" id="ARBA00022502"/>
    </source>
</evidence>
<dbReference type="GO" id="GO:0006506">
    <property type="term" value="P:GPI anchor biosynthetic process"/>
    <property type="evidence" value="ECO:0007669"/>
    <property type="project" value="UniProtKB-UniPathway"/>
</dbReference>
<feature type="region of interest" description="Disordered" evidence="14">
    <location>
        <begin position="259"/>
        <end position="304"/>
    </location>
</feature>
<keyword evidence="16" id="KW-1185">Reference proteome</keyword>
<keyword evidence="9 13" id="KW-1133">Transmembrane helix</keyword>
<comment type="pathway">
    <text evidence="2 13">Glycolipid biosynthesis; glycosylphosphatidylinositol-anchor biosynthesis.</text>
</comment>
<evidence type="ECO:0000256" key="11">
    <source>
        <dbReference type="ARBA" id="ARBA00093408"/>
    </source>
</evidence>
<dbReference type="AlphaFoldDB" id="A0A8K0CDX4"/>
<feature type="transmembrane region" description="Helical" evidence="13">
    <location>
        <begin position="519"/>
        <end position="538"/>
    </location>
</feature>
<comment type="subcellular location">
    <subcellularLocation>
        <location evidence="1 13">Endoplasmic reticulum membrane</location>
        <topology evidence="1 13">Multi-pass membrane protein</topology>
    </subcellularLocation>
</comment>
<dbReference type="Pfam" id="PF05007">
    <property type="entry name" value="Mannosyl_trans"/>
    <property type="match status" value="2"/>
</dbReference>
<comment type="caution">
    <text evidence="13">Lacks conserved residue(s) required for the propagation of feature annotation.</text>
</comment>
<feature type="compositionally biased region" description="Basic residues" evidence="14">
    <location>
        <begin position="285"/>
        <end position="299"/>
    </location>
</feature>
<feature type="transmembrane region" description="Helical" evidence="13">
    <location>
        <begin position="441"/>
        <end position="457"/>
    </location>
</feature>
<feature type="compositionally biased region" description="Basic and acidic residues" evidence="14">
    <location>
        <begin position="263"/>
        <end position="284"/>
    </location>
</feature>
<feature type="transmembrane region" description="Helical" evidence="13">
    <location>
        <begin position="415"/>
        <end position="434"/>
    </location>
</feature>
<evidence type="ECO:0000256" key="10">
    <source>
        <dbReference type="ARBA" id="ARBA00023136"/>
    </source>
</evidence>
<comment type="caution">
    <text evidence="15">The sequence shown here is derived from an EMBL/GenBank/DDBJ whole genome shotgun (WGS) entry which is preliminary data.</text>
</comment>
<dbReference type="UniPathway" id="UPA00196"/>
<evidence type="ECO:0000256" key="7">
    <source>
        <dbReference type="ARBA" id="ARBA00022692"/>
    </source>
</evidence>
<gene>
    <name evidence="15" type="ORF">ILUMI_22708</name>
</gene>
<proteinExistence type="inferred from homology"/>
<dbReference type="GO" id="GO:1990529">
    <property type="term" value="C:glycosylphosphatidylinositol-mannosyltransferase I complex"/>
    <property type="evidence" value="ECO:0007669"/>
    <property type="project" value="TreeGrafter"/>
</dbReference>
<sequence length="550" mass="65014">MFAKIWHNFKQIDYKFHLVCAFLMRLMVIQYGRYHDENFSVPFTDIDYKVFTDAARHILNYTSPYERHTYRYTPLVSILLTPNILLHDCFGKLLFSFVDIIVALLIRSIVKNTLKEYECYKQKQDYKYLKSENKLKLTHPEEKQTGKRQGGGRHRKKHKNVDVRKTELEITADLSMLLWLYNPMTIAIATRGNCDSVAGMIVLITLYFLQCKHQPFHAGIFHGIAIHVRLYPLMYSLALFMHLSKFSYYSADYRRQKIKKERKVSETEEKVTTKNEQHHSNESKVHKRNKHSKKSHKQNKTNENRIVKAEVTTVENSSESKNNQITAYQDNKKERKTIFKKEYLLYVIPNFDQIKLILGTIISLIILTGIFYLLYGYEFLYESYIYHLVRKDTRHNFSLYFYLQYLTAGIKNIGIWQKLLTILPQIILLVIFSIRYGLNKLALNFAILTLTIVMVSYNTVLTSQYFVWILAVLPLCLWQIKMSKKMVFALTVIWCTAQIAWLLPAYLLEFHGHNTFLYIWAQSVSFFCANMAILGRFIKNFMPIRDENKV</sequence>
<keyword evidence="6 13" id="KW-0808">Transferase</keyword>
<evidence type="ECO:0000313" key="15">
    <source>
        <dbReference type="EMBL" id="KAF2883466.1"/>
    </source>
</evidence>
<dbReference type="OrthoDB" id="3821113at2759"/>
<keyword evidence="4 13" id="KW-0337">GPI-anchor biosynthesis</keyword>
<evidence type="ECO:0000256" key="6">
    <source>
        <dbReference type="ARBA" id="ARBA00022679"/>
    </source>
</evidence>
<keyword evidence="5 13" id="KW-0328">Glycosyltransferase</keyword>
<keyword evidence="7 13" id="KW-0812">Transmembrane</keyword>
<dbReference type="EC" id="2.4.1.-" evidence="13"/>
<dbReference type="GO" id="GO:0051751">
    <property type="term" value="F:alpha-1,4-mannosyltransferase activity"/>
    <property type="evidence" value="ECO:0007669"/>
    <property type="project" value="InterPro"/>
</dbReference>
<evidence type="ECO:0000313" key="16">
    <source>
        <dbReference type="Proteomes" id="UP000801492"/>
    </source>
</evidence>
<dbReference type="PANTHER" id="PTHR12886:SF0">
    <property type="entry name" value="GPI MANNOSYLTRANSFERASE 1"/>
    <property type="match status" value="1"/>
</dbReference>
<organism evidence="15 16">
    <name type="scientific">Ignelater luminosus</name>
    <name type="common">Cucubano</name>
    <name type="synonym">Pyrophorus luminosus</name>
    <dbReference type="NCBI Taxonomy" id="2038154"/>
    <lineage>
        <taxon>Eukaryota</taxon>
        <taxon>Metazoa</taxon>
        <taxon>Ecdysozoa</taxon>
        <taxon>Arthropoda</taxon>
        <taxon>Hexapoda</taxon>
        <taxon>Insecta</taxon>
        <taxon>Pterygota</taxon>
        <taxon>Neoptera</taxon>
        <taxon>Endopterygota</taxon>
        <taxon>Coleoptera</taxon>
        <taxon>Polyphaga</taxon>
        <taxon>Elateriformia</taxon>
        <taxon>Elateroidea</taxon>
        <taxon>Elateridae</taxon>
        <taxon>Agrypninae</taxon>
        <taxon>Pyrophorini</taxon>
        <taxon>Ignelater</taxon>
    </lineage>
</organism>
<dbReference type="GO" id="GO:0004376">
    <property type="term" value="F:GPI mannosyltransferase activity"/>
    <property type="evidence" value="ECO:0007669"/>
    <property type="project" value="InterPro"/>
</dbReference>
<feature type="transmembrane region" description="Helical" evidence="13">
    <location>
        <begin position="487"/>
        <end position="507"/>
    </location>
</feature>
<name>A0A8K0CDX4_IGNLU</name>
<evidence type="ECO:0000256" key="5">
    <source>
        <dbReference type="ARBA" id="ARBA00022676"/>
    </source>
</evidence>
<evidence type="ECO:0000256" key="9">
    <source>
        <dbReference type="ARBA" id="ARBA00022989"/>
    </source>
</evidence>